<keyword evidence="1" id="KW-0732">Signal</keyword>
<dbReference type="InterPro" id="IPR006837">
    <property type="entry name" value="Divergent_DAC"/>
</dbReference>
<feature type="chain" id="PRO_5016929574" evidence="1">
    <location>
        <begin position="43"/>
        <end position="296"/>
    </location>
</feature>
<dbReference type="SUPFAM" id="SSF88713">
    <property type="entry name" value="Glycoside hydrolase/deacetylase"/>
    <property type="match status" value="1"/>
</dbReference>
<evidence type="ECO:0000256" key="1">
    <source>
        <dbReference type="SAM" id="SignalP"/>
    </source>
</evidence>
<name>A0A379APQ0_AVIAV</name>
<gene>
    <name evidence="2" type="ORF">NCTC11297_00596</name>
</gene>
<dbReference type="GO" id="GO:0005975">
    <property type="term" value="P:carbohydrate metabolic process"/>
    <property type="evidence" value="ECO:0007669"/>
    <property type="project" value="InterPro"/>
</dbReference>
<protein>
    <submittedName>
        <fullName evidence="2">Putative polysaccharide deacetylase</fullName>
    </submittedName>
</protein>
<proteinExistence type="predicted"/>
<reference evidence="2 3" key="1">
    <citation type="submission" date="2018-06" db="EMBL/GenBank/DDBJ databases">
        <authorList>
            <consortium name="Pathogen Informatics"/>
            <person name="Doyle S."/>
        </authorList>
    </citation>
    <scope>NUCLEOTIDE SEQUENCE [LARGE SCALE GENOMIC DNA]</scope>
    <source>
        <strain evidence="3">NCTC 11297</strain>
    </source>
</reference>
<dbReference type="InterPro" id="IPR011330">
    <property type="entry name" value="Glyco_hydro/deAcase_b/a-brl"/>
</dbReference>
<dbReference type="CDD" id="cd10936">
    <property type="entry name" value="CE4_DAC2"/>
    <property type="match status" value="1"/>
</dbReference>
<evidence type="ECO:0000313" key="3">
    <source>
        <dbReference type="Proteomes" id="UP000255098"/>
    </source>
</evidence>
<dbReference type="EMBL" id="UGSP01000001">
    <property type="protein sequence ID" value="SUB23589.1"/>
    <property type="molecule type" value="Genomic_DNA"/>
</dbReference>
<dbReference type="Proteomes" id="UP000255098">
    <property type="component" value="Unassembled WGS sequence"/>
</dbReference>
<dbReference type="PANTHER" id="PTHR30105:SF2">
    <property type="entry name" value="DIVERGENT POLYSACCHARIDE DEACETYLASE SUPERFAMILY"/>
    <property type="match status" value="1"/>
</dbReference>
<keyword evidence="3" id="KW-1185">Reference proteome</keyword>
<feature type="signal peptide" evidence="1">
    <location>
        <begin position="1"/>
        <end position="42"/>
    </location>
</feature>
<accession>A0A379APQ0</accession>
<dbReference type="PANTHER" id="PTHR30105">
    <property type="entry name" value="UNCHARACTERIZED YIBQ-RELATED"/>
    <property type="match status" value="1"/>
</dbReference>
<evidence type="ECO:0000313" key="2">
    <source>
        <dbReference type="EMBL" id="SUB23589.1"/>
    </source>
</evidence>
<sequence length="296" mass="32713">MKNSNQQQRVKKQFIKKPSAVKNLFIFSTALCLSLLPTIAFSQSRLAIVIDDVGYRPKEDAAIYAMPKEISVAIIPSAPYAKQRNDQAKQQNRDVLIHLPMQPMGSHKIEAGGLSLGMSQQTVREKVQNAKKTVSAAIGLNNHMGSAATADQDLMTKLMIALQEQHLFFLDSRTIGRSVASKTAKQQGVKALDRHIFLDDSDAFADVQRQFQQAIAYARKHGTAIVIGHPRKNTVAVLQNGLRTLPKDIQLVNMGSLWRGEKVVPIKPFIMLFNTTPAPTSVAPFQDVPLLRGIPR</sequence>
<dbReference type="RefSeq" id="WP_115248938.1">
    <property type="nucleotide sequence ID" value="NZ_JBMMES010000005.1"/>
</dbReference>
<dbReference type="GeneID" id="300132812"/>
<organism evidence="2 3">
    <name type="scientific">Avibacterium avium</name>
    <name type="common">Pasteurella avium</name>
    <dbReference type="NCBI Taxonomy" id="751"/>
    <lineage>
        <taxon>Bacteria</taxon>
        <taxon>Pseudomonadati</taxon>
        <taxon>Pseudomonadota</taxon>
        <taxon>Gammaproteobacteria</taxon>
        <taxon>Pasteurellales</taxon>
        <taxon>Pasteurellaceae</taxon>
        <taxon>Avibacterium</taxon>
    </lineage>
</organism>
<dbReference type="AlphaFoldDB" id="A0A379APQ0"/>
<dbReference type="Gene3D" id="3.20.20.370">
    <property type="entry name" value="Glycoside hydrolase/deacetylase"/>
    <property type="match status" value="1"/>
</dbReference>
<dbReference type="Pfam" id="PF04748">
    <property type="entry name" value="Polysacc_deac_2"/>
    <property type="match status" value="1"/>
</dbReference>